<reference evidence="2" key="1">
    <citation type="journal article" date="2019" name="Plant Biotechnol. J.">
        <title>Genome sequencing of the Australian wild diploid species Gossypium australe highlights disease resistance and delayed gland morphogenesis.</title>
        <authorList>
            <person name="Cai Y."/>
            <person name="Cai X."/>
            <person name="Wang Q."/>
            <person name="Wang P."/>
            <person name="Zhang Y."/>
            <person name="Cai C."/>
            <person name="Xu Y."/>
            <person name="Wang K."/>
            <person name="Zhou Z."/>
            <person name="Wang C."/>
            <person name="Geng S."/>
            <person name="Li B."/>
            <person name="Dong Q."/>
            <person name="Hou Y."/>
            <person name="Wang H."/>
            <person name="Ai P."/>
            <person name="Liu Z."/>
            <person name="Yi F."/>
            <person name="Sun M."/>
            <person name="An G."/>
            <person name="Cheng J."/>
            <person name="Zhang Y."/>
            <person name="Shi Q."/>
            <person name="Xie Y."/>
            <person name="Shi X."/>
            <person name="Chang Y."/>
            <person name="Huang F."/>
            <person name="Chen Y."/>
            <person name="Hong S."/>
            <person name="Mi L."/>
            <person name="Sun Q."/>
            <person name="Zhang L."/>
            <person name="Zhou B."/>
            <person name="Peng R."/>
            <person name="Zhang X."/>
            <person name="Liu F."/>
        </authorList>
    </citation>
    <scope>NUCLEOTIDE SEQUENCE [LARGE SCALE GENOMIC DNA]</scope>
    <source>
        <strain evidence="2">cv. PA1801</strain>
    </source>
</reference>
<dbReference type="Proteomes" id="UP000325315">
    <property type="component" value="Unassembled WGS sequence"/>
</dbReference>
<dbReference type="EMBL" id="SMMG02000002">
    <property type="protein sequence ID" value="KAA3483322.1"/>
    <property type="molecule type" value="Genomic_DNA"/>
</dbReference>
<dbReference type="AlphaFoldDB" id="A0A5B6WR68"/>
<dbReference type="GO" id="GO:0032259">
    <property type="term" value="P:methylation"/>
    <property type="evidence" value="ECO:0007669"/>
    <property type="project" value="UniProtKB-KW"/>
</dbReference>
<organism evidence="1 2">
    <name type="scientific">Gossypium australe</name>
    <dbReference type="NCBI Taxonomy" id="47621"/>
    <lineage>
        <taxon>Eukaryota</taxon>
        <taxon>Viridiplantae</taxon>
        <taxon>Streptophyta</taxon>
        <taxon>Embryophyta</taxon>
        <taxon>Tracheophyta</taxon>
        <taxon>Spermatophyta</taxon>
        <taxon>Magnoliopsida</taxon>
        <taxon>eudicotyledons</taxon>
        <taxon>Gunneridae</taxon>
        <taxon>Pentapetalae</taxon>
        <taxon>rosids</taxon>
        <taxon>malvids</taxon>
        <taxon>Malvales</taxon>
        <taxon>Malvaceae</taxon>
        <taxon>Malvoideae</taxon>
        <taxon>Gossypium</taxon>
    </lineage>
</organism>
<comment type="caution">
    <text evidence="1">The sequence shown here is derived from an EMBL/GenBank/DDBJ whole genome shotgun (WGS) entry which is preliminary data.</text>
</comment>
<gene>
    <name evidence="1" type="ORF">EPI10_005506</name>
</gene>
<evidence type="ECO:0000313" key="1">
    <source>
        <dbReference type="EMBL" id="KAA3483322.1"/>
    </source>
</evidence>
<evidence type="ECO:0000313" key="2">
    <source>
        <dbReference type="Proteomes" id="UP000325315"/>
    </source>
</evidence>
<sequence length="75" mass="8848">MPYLKRESRKKTYREIVFFYSCNKSPDINDTSDATANSESPFEQDMCLEEPQNFGDDRDCNLSLDLLRMVKQDEK</sequence>
<keyword evidence="1" id="KW-0489">Methyltransferase</keyword>
<name>A0A5B6WR68_9ROSI</name>
<keyword evidence="1" id="KW-0808">Transferase</keyword>
<accession>A0A5B6WR68</accession>
<keyword evidence="2" id="KW-1185">Reference proteome</keyword>
<proteinExistence type="predicted"/>
<protein>
    <submittedName>
        <fullName evidence="1">Trans-resveratrol di-O-methyltransferase-like</fullName>
    </submittedName>
</protein>
<dbReference type="GO" id="GO:0008168">
    <property type="term" value="F:methyltransferase activity"/>
    <property type="evidence" value="ECO:0007669"/>
    <property type="project" value="UniProtKB-KW"/>
</dbReference>